<evidence type="ECO:0000313" key="1">
    <source>
        <dbReference type="EMBL" id="KAK3884204.1"/>
    </source>
</evidence>
<keyword evidence="2" id="KW-1185">Reference proteome</keyword>
<organism evidence="1 2">
    <name type="scientific">Petrolisthes cinctipes</name>
    <name type="common">Flat porcelain crab</name>
    <dbReference type="NCBI Taxonomy" id="88211"/>
    <lineage>
        <taxon>Eukaryota</taxon>
        <taxon>Metazoa</taxon>
        <taxon>Ecdysozoa</taxon>
        <taxon>Arthropoda</taxon>
        <taxon>Crustacea</taxon>
        <taxon>Multicrustacea</taxon>
        <taxon>Malacostraca</taxon>
        <taxon>Eumalacostraca</taxon>
        <taxon>Eucarida</taxon>
        <taxon>Decapoda</taxon>
        <taxon>Pleocyemata</taxon>
        <taxon>Anomura</taxon>
        <taxon>Galatheoidea</taxon>
        <taxon>Porcellanidae</taxon>
        <taxon>Petrolisthes</taxon>
    </lineage>
</organism>
<protein>
    <submittedName>
        <fullName evidence="1">Uncharacterized protein</fullName>
    </submittedName>
</protein>
<sequence>MALYPKLRVMLVNCQCQMLKDDYTRKQGCPRVVVSATGGDEELGMAVIQHSLTPGTSNPQYATAVSG</sequence>
<comment type="caution">
    <text evidence="1">The sequence shown here is derived from an EMBL/GenBank/DDBJ whole genome shotgun (WGS) entry which is preliminary data.</text>
</comment>
<dbReference type="EMBL" id="JAWQEG010000904">
    <property type="protein sequence ID" value="KAK3884204.1"/>
    <property type="molecule type" value="Genomic_DNA"/>
</dbReference>
<reference evidence="1" key="1">
    <citation type="submission" date="2023-10" db="EMBL/GenBank/DDBJ databases">
        <title>Genome assemblies of two species of porcelain crab, Petrolisthes cinctipes and Petrolisthes manimaculis (Anomura: Porcellanidae).</title>
        <authorList>
            <person name="Angst P."/>
        </authorList>
    </citation>
    <scope>NUCLEOTIDE SEQUENCE</scope>
    <source>
        <strain evidence="1">PB745_01</strain>
        <tissue evidence="1">Gill</tissue>
    </source>
</reference>
<proteinExistence type="predicted"/>
<dbReference type="Proteomes" id="UP001286313">
    <property type="component" value="Unassembled WGS sequence"/>
</dbReference>
<dbReference type="AlphaFoldDB" id="A0AAE1G0U3"/>
<name>A0AAE1G0U3_PETCI</name>
<gene>
    <name evidence="1" type="ORF">Pcinc_011480</name>
</gene>
<evidence type="ECO:0000313" key="2">
    <source>
        <dbReference type="Proteomes" id="UP001286313"/>
    </source>
</evidence>
<accession>A0AAE1G0U3</accession>